<name>A0A553K527_9ACTN</name>
<keyword evidence="1" id="KW-1133">Transmembrane helix</keyword>
<dbReference type="Proteomes" id="UP000317638">
    <property type="component" value="Unassembled WGS sequence"/>
</dbReference>
<feature type="transmembrane region" description="Helical" evidence="1">
    <location>
        <begin position="200"/>
        <end position="218"/>
    </location>
</feature>
<organism evidence="2 3">
    <name type="scientific">Tessaracoccus rhinocerotis</name>
    <dbReference type="NCBI Taxonomy" id="1689449"/>
    <lineage>
        <taxon>Bacteria</taxon>
        <taxon>Bacillati</taxon>
        <taxon>Actinomycetota</taxon>
        <taxon>Actinomycetes</taxon>
        <taxon>Propionibacteriales</taxon>
        <taxon>Propionibacteriaceae</taxon>
        <taxon>Tessaracoccus</taxon>
    </lineage>
</organism>
<reference evidence="2 3" key="1">
    <citation type="submission" date="2019-07" db="EMBL/GenBank/DDBJ databases">
        <authorList>
            <person name="Zhou L.-Y."/>
        </authorList>
    </citation>
    <scope>NUCLEOTIDE SEQUENCE [LARGE SCALE GENOMIC DNA]</scope>
    <source>
        <strain evidence="2 3">YIM 101269</strain>
    </source>
</reference>
<feature type="transmembrane region" description="Helical" evidence="1">
    <location>
        <begin position="169"/>
        <end position="194"/>
    </location>
</feature>
<keyword evidence="1" id="KW-0812">Transmembrane</keyword>
<feature type="transmembrane region" description="Helical" evidence="1">
    <location>
        <begin position="56"/>
        <end position="76"/>
    </location>
</feature>
<feature type="transmembrane region" description="Helical" evidence="1">
    <location>
        <begin position="121"/>
        <end position="142"/>
    </location>
</feature>
<protein>
    <recommendedName>
        <fullName evidence="4">DUF1648 domain-containing protein</fullName>
    </recommendedName>
</protein>
<proteinExistence type="predicted"/>
<dbReference type="RefSeq" id="WP_143936839.1">
    <property type="nucleotide sequence ID" value="NZ_VKKG01000001.1"/>
</dbReference>
<comment type="caution">
    <text evidence="2">The sequence shown here is derived from an EMBL/GenBank/DDBJ whole genome shotgun (WGS) entry which is preliminary data.</text>
</comment>
<gene>
    <name evidence="2" type="ORF">FOJ82_02410</name>
</gene>
<keyword evidence="1" id="KW-0472">Membrane</keyword>
<dbReference type="AlphaFoldDB" id="A0A553K527"/>
<feature type="transmembrane region" description="Helical" evidence="1">
    <location>
        <begin position="7"/>
        <end position="30"/>
    </location>
</feature>
<accession>A0A553K527</accession>
<evidence type="ECO:0008006" key="4">
    <source>
        <dbReference type="Google" id="ProtNLM"/>
    </source>
</evidence>
<sequence length="317" mass="33664">MTQRNRGLVVGMLIALAAHLVAAGLVWSVFGRLPELVVSHWGPNGPDGFVAKGHTFWVLLGSLGFTVLFTLLVAAVTPRGEGATVAGLGAAMGVFLAVLLGGTTVLQSGTTSAGPLEFQSWWLLPAVTVAILTGIASSSLVGQAPPRPNATRIPPHSARLPEEDPRRTWNAIVASSPGFLLILLLPVPVFLIVAFAMQDWLLPLVFMVLVAIPLLGMWRWRIGVDADGLSVVGHLGWPRLHRGLHEIEEASVLERVEAMEYGGPGLRMTSQGARLALRSGPGLRLELSDGTDFIATVPGADTAARTLNTLIGEQRER</sequence>
<evidence type="ECO:0000256" key="1">
    <source>
        <dbReference type="SAM" id="Phobius"/>
    </source>
</evidence>
<feature type="transmembrane region" description="Helical" evidence="1">
    <location>
        <begin position="83"/>
        <end position="101"/>
    </location>
</feature>
<dbReference type="OrthoDB" id="3178004at2"/>
<evidence type="ECO:0000313" key="3">
    <source>
        <dbReference type="Proteomes" id="UP000317638"/>
    </source>
</evidence>
<evidence type="ECO:0000313" key="2">
    <source>
        <dbReference type="EMBL" id="TRY19752.1"/>
    </source>
</evidence>
<dbReference type="EMBL" id="VKKG01000001">
    <property type="protein sequence ID" value="TRY19752.1"/>
    <property type="molecule type" value="Genomic_DNA"/>
</dbReference>
<keyword evidence="3" id="KW-1185">Reference proteome</keyword>